<dbReference type="EMBL" id="RRCN01000002">
    <property type="protein sequence ID" value="RRJ54901.1"/>
    <property type="molecule type" value="Genomic_DNA"/>
</dbReference>
<reference evidence="1 2" key="1">
    <citation type="submission" date="2018-11" db="EMBL/GenBank/DDBJ databases">
        <title>Genome sequencing of Paenibacillus sp. KCOM 3021 (= ChDC PVNT-B20).</title>
        <authorList>
            <person name="Kook J.-K."/>
            <person name="Park S.-N."/>
            <person name="Lim Y.K."/>
        </authorList>
    </citation>
    <scope>NUCLEOTIDE SEQUENCE [LARGE SCALE GENOMIC DNA]</scope>
    <source>
        <strain evidence="1 2">KCOM 3021</strain>
    </source>
</reference>
<dbReference type="RefSeq" id="WP_128635994.1">
    <property type="nucleotide sequence ID" value="NZ_RRCN01000002.1"/>
</dbReference>
<sequence>MKIKEDYKIHRTLIGGIDTNRTSNDFRLGCAVAGIKVDKPYFKGYYKGTNGPFTDMFTRLSEKLSIIRPIVVHVDLQEVEGQFCEVILLGTCEKDSPLIENILKDTRKYINWCVCI</sequence>
<evidence type="ECO:0000313" key="2">
    <source>
        <dbReference type="Proteomes" id="UP000267017"/>
    </source>
</evidence>
<name>A0A3P3TA32_9BACL</name>
<evidence type="ECO:0000313" key="1">
    <source>
        <dbReference type="EMBL" id="RRJ54901.1"/>
    </source>
</evidence>
<protein>
    <submittedName>
        <fullName evidence="1">Uncharacterized protein</fullName>
    </submittedName>
</protein>
<organism evidence="1 2">
    <name type="scientific">Paenibacillus oralis</name>
    <dbReference type="NCBI Taxonomy" id="2490856"/>
    <lineage>
        <taxon>Bacteria</taxon>
        <taxon>Bacillati</taxon>
        <taxon>Bacillota</taxon>
        <taxon>Bacilli</taxon>
        <taxon>Bacillales</taxon>
        <taxon>Paenibacillaceae</taxon>
        <taxon>Paenibacillus</taxon>
    </lineage>
</organism>
<comment type="caution">
    <text evidence="1">The sequence shown here is derived from an EMBL/GenBank/DDBJ whole genome shotgun (WGS) entry which is preliminary data.</text>
</comment>
<accession>A0A3P3TA32</accession>
<proteinExistence type="predicted"/>
<dbReference type="AlphaFoldDB" id="A0A3P3TA32"/>
<dbReference type="Proteomes" id="UP000267017">
    <property type="component" value="Unassembled WGS sequence"/>
</dbReference>
<keyword evidence="2" id="KW-1185">Reference proteome</keyword>
<gene>
    <name evidence="1" type="ORF">EHV15_35610</name>
</gene>